<dbReference type="EMBL" id="JANAKD010000026">
    <property type="protein sequence ID" value="KAJ3498980.1"/>
    <property type="molecule type" value="Genomic_DNA"/>
</dbReference>
<organism evidence="1 2">
    <name type="scientific">Lecanicillium saksenae</name>
    <dbReference type="NCBI Taxonomy" id="468837"/>
    <lineage>
        <taxon>Eukaryota</taxon>
        <taxon>Fungi</taxon>
        <taxon>Dikarya</taxon>
        <taxon>Ascomycota</taxon>
        <taxon>Pezizomycotina</taxon>
        <taxon>Sordariomycetes</taxon>
        <taxon>Hypocreomycetidae</taxon>
        <taxon>Hypocreales</taxon>
        <taxon>Cordycipitaceae</taxon>
        <taxon>Lecanicillium</taxon>
    </lineage>
</organism>
<protein>
    <submittedName>
        <fullName evidence="1">Uncharacterized protein</fullName>
    </submittedName>
</protein>
<keyword evidence="2" id="KW-1185">Reference proteome</keyword>
<name>A0ACC1R5S3_9HYPO</name>
<gene>
    <name evidence="1" type="ORF">NLG97_g700</name>
</gene>
<dbReference type="Proteomes" id="UP001148737">
    <property type="component" value="Unassembled WGS sequence"/>
</dbReference>
<proteinExistence type="predicted"/>
<comment type="caution">
    <text evidence="1">The sequence shown here is derived from an EMBL/GenBank/DDBJ whole genome shotgun (WGS) entry which is preliminary data.</text>
</comment>
<sequence length="499" mass="54219">MSVSSILNAEDDGTATDGAYLGSMRDNAAPAYAGDYVESASDQLEVPGTEGANHWRSPAQIDTPAVASDNGAISSSLLSSRELELFSHYITHTSHVIPSDQADLFALHIGVPNLALTMPAVMGSVVALSAACRCYDILKTATPLDHVQEMRELLALADRHHQRSLGQLQEEISKSNFNAVLANAALMVLYALSGHWVRVLLATKAKRAGRSIPSDVLPAQSQWITSIRAAYVAHVGLQEHGMTPGPQTPSDDSTLTEAGETLLLEGTASKHGNGRHLPEDGPSDETRRLVLPIVSATYQPALEKLRQRCELAQQISAGTDSIRMDACLSSLELLENLYRKVLGNEELNRETSSQSRGTLNHGYPWLARYIARVTSAVPSKMSRRTTTSFLNRVPIEYLQLVQSALDCMPTEAELSGSNGNVPDIALTAAHKPAMDIFAHWLILVMLLDGVWWIGDIGSWELARILRFTESRGWLAELSSDGSWWPQTMHALKATLAGTK</sequence>
<evidence type="ECO:0000313" key="1">
    <source>
        <dbReference type="EMBL" id="KAJ3498980.1"/>
    </source>
</evidence>
<evidence type="ECO:0000313" key="2">
    <source>
        <dbReference type="Proteomes" id="UP001148737"/>
    </source>
</evidence>
<accession>A0ACC1R5S3</accession>
<reference evidence="1" key="1">
    <citation type="submission" date="2022-07" db="EMBL/GenBank/DDBJ databases">
        <title>Genome Sequence of Lecanicillium saksenae.</title>
        <authorList>
            <person name="Buettner E."/>
        </authorList>
    </citation>
    <scope>NUCLEOTIDE SEQUENCE</scope>
    <source>
        <strain evidence="1">VT-O1</strain>
    </source>
</reference>